<sequence length="257" mass="29158">MRRFLRSQTMVECKGKLLLVAAVEKSKFNVPRSLRMWSLQVCGTKWVEKERMPQQLYIQFAELVGGSGLECVGIGNKVLLFDICRKRWQRIPPCLYTTPCELHGFAYEPRLATLVSGLLDQLTPPFHQAYNAPCALLNPCTMLHCYSLWKESHSKSLQSQISESLLYIENLINYSSLIRYSPEGSNNLSPYSMTLVSGFLAVISINVVIAFYIYMVMREPADKHVPDPKFLSDAKASVNQQPTGEAQQSTQLLKKKE</sequence>
<name>A0ACB9PDH6_BAUVA</name>
<dbReference type="Proteomes" id="UP000828941">
    <property type="component" value="Chromosome 4"/>
</dbReference>
<gene>
    <name evidence="1" type="ORF">L6164_007648</name>
</gene>
<dbReference type="EMBL" id="CM039429">
    <property type="protein sequence ID" value="KAI4346780.1"/>
    <property type="molecule type" value="Genomic_DNA"/>
</dbReference>
<protein>
    <submittedName>
        <fullName evidence="1">Uncharacterized protein</fullName>
    </submittedName>
</protein>
<proteinExistence type="predicted"/>
<keyword evidence="2" id="KW-1185">Reference proteome</keyword>
<evidence type="ECO:0000313" key="2">
    <source>
        <dbReference type="Proteomes" id="UP000828941"/>
    </source>
</evidence>
<accession>A0ACB9PDH6</accession>
<organism evidence="1 2">
    <name type="scientific">Bauhinia variegata</name>
    <name type="common">Purple orchid tree</name>
    <name type="synonym">Phanera variegata</name>
    <dbReference type="NCBI Taxonomy" id="167791"/>
    <lineage>
        <taxon>Eukaryota</taxon>
        <taxon>Viridiplantae</taxon>
        <taxon>Streptophyta</taxon>
        <taxon>Embryophyta</taxon>
        <taxon>Tracheophyta</taxon>
        <taxon>Spermatophyta</taxon>
        <taxon>Magnoliopsida</taxon>
        <taxon>eudicotyledons</taxon>
        <taxon>Gunneridae</taxon>
        <taxon>Pentapetalae</taxon>
        <taxon>rosids</taxon>
        <taxon>fabids</taxon>
        <taxon>Fabales</taxon>
        <taxon>Fabaceae</taxon>
        <taxon>Cercidoideae</taxon>
        <taxon>Cercideae</taxon>
        <taxon>Bauhiniinae</taxon>
        <taxon>Bauhinia</taxon>
    </lineage>
</organism>
<reference evidence="1 2" key="1">
    <citation type="journal article" date="2022" name="DNA Res.">
        <title>Chromosomal-level genome assembly of the orchid tree Bauhinia variegata (Leguminosae; Cercidoideae) supports the allotetraploid origin hypothesis of Bauhinia.</title>
        <authorList>
            <person name="Zhong Y."/>
            <person name="Chen Y."/>
            <person name="Zheng D."/>
            <person name="Pang J."/>
            <person name="Liu Y."/>
            <person name="Luo S."/>
            <person name="Meng S."/>
            <person name="Qian L."/>
            <person name="Wei D."/>
            <person name="Dai S."/>
            <person name="Zhou R."/>
        </authorList>
    </citation>
    <scope>NUCLEOTIDE SEQUENCE [LARGE SCALE GENOMIC DNA]</scope>
    <source>
        <strain evidence="1">BV-YZ2020</strain>
    </source>
</reference>
<comment type="caution">
    <text evidence="1">The sequence shown here is derived from an EMBL/GenBank/DDBJ whole genome shotgun (WGS) entry which is preliminary data.</text>
</comment>
<evidence type="ECO:0000313" key="1">
    <source>
        <dbReference type="EMBL" id="KAI4346780.1"/>
    </source>
</evidence>